<feature type="transmembrane region" description="Helical" evidence="8">
    <location>
        <begin position="57"/>
        <end position="81"/>
    </location>
</feature>
<dbReference type="GO" id="GO:0042554">
    <property type="term" value="P:superoxide anion generation"/>
    <property type="evidence" value="ECO:0007669"/>
    <property type="project" value="TreeGrafter"/>
</dbReference>
<dbReference type="Gene3D" id="2.40.30.10">
    <property type="entry name" value="Translation factors"/>
    <property type="match status" value="1"/>
</dbReference>
<dbReference type="Gene3D" id="3.40.50.80">
    <property type="entry name" value="Nucleotide-binding domain of ferredoxin-NADP reductase (FNR) module"/>
    <property type="match status" value="1"/>
</dbReference>
<dbReference type="EMBL" id="MU004236">
    <property type="protein sequence ID" value="KAF2668155.1"/>
    <property type="molecule type" value="Genomic_DNA"/>
</dbReference>
<dbReference type="FunFam" id="2.40.30.10:FF:000091">
    <property type="entry name" value="NADPH oxidase (NoxA), putative"/>
    <property type="match status" value="1"/>
</dbReference>
<feature type="transmembrane region" description="Helical" evidence="8">
    <location>
        <begin position="174"/>
        <end position="192"/>
    </location>
</feature>
<feature type="domain" description="FAD-binding FR-type" evidence="9">
    <location>
        <begin position="242"/>
        <end position="365"/>
    </location>
</feature>
<gene>
    <name evidence="10" type="ORF">BT63DRAFT_455785</name>
</gene>
<name>A0A6A6U7A7_9PEZI</name>
<dbReference type="Pfam" id="PF01794">
    <property type="entry name" value="Ferric_reduct"/>
    <property type="match status" value="1"/>
</dbReference>
<dbReference type="PANTHER" id="PTHR11972:SF39">
    <property type="entry name" value="FAD-BINDING FR-TYPE DOMAIN-CONTAINING PROTEIN"/>
    <property type="match status" value="1"/>
</dbReference>
<accession>A0A6A6U7A7</accession>
<dbReference type="SFLD" id="SFLDG01169">
    <property type="entry name" value="NADPH_oxidase_subgroup_(NOX)"/>
    <property type="match status" value="1"/>
</dbReference>
<dbReference type="InterPro" id="IPR013130">
    <property type="entry name" value="Fe3_Rdtase_TM_dom"/>
</dbReference>
<dbReference type="InterPro" id="IPR050369">
    <property type="entry name" value="RBOH/FRE"/>
</dbReference>
<protein>
    <recommendedName>
        <fullName evidence="9">FAD-binding FR-type domain-containing protein</fullName>
    </recommendedName>
</protein>
<reference evidence="10" key="1">
    <citation type="journal article" date="2020" name="Stud. Mycol.">
        <title>101 Dothideomycetes genomes: a test case for predicting lifestyles and emergence of pathogens.</title>
        <authorList>
            <person name="Haridas S."/>
            <person name="Albert R."/>
            <person name="Binder M."/>
            <person name="Bloem J."/>
            <person name="Labutti K."/>
            <person name="Salamov A."/>
            <person name="Andreopoulos B."/>
            <person name="Baker S."/>
            <person name="Barry K."/>
            <person name="Bills G."/>
            <person name="Bluhm B."/>
            <person name="Cannon C."/>
            <person name="Castanera R."/>
            <person name="Culley D."/>
            <person name="Daum C."/>
            <person name="Ezra D."/>
            <person name="Gonzalez J."/>
            <person name="Henrissat B."/>
            <person name="Kuo A."/>
            <person name="Liang C."/>
            <person name="Lipzen A."/>
            <person name="Lutzoni F."/>
            <person name="Magnuson J."/>
            <person name="Mondo S."/>
            <person name="Nolan M."/>
            <person name="Ohm R."/>
            <person name="Pangilinan J."/>
            <person name="Park H.-J."/>
            <person name="Ramirez L."/>
            <person name="Alfaro M."/>
            <person name="Sun H."/>
            <person name="Tritt A."/>
            <person name="Yoshinaga Y."/>
            <person name="Zwiers L.-H."/>
            <person name="Turgeon B."/>
            <person name="Goodwin S."/>
            <person name="Spatafora J."/>
            <person name="Crous P."/>
            <person name="Grigoriev I."/>
        </authorList>
    </citation>
    <scope>NUCLEOTIDE SEQUENCE</scope>
    <source>
        <strain evidence="10">CBS 115976</strain>
    </source>
</reference>
<evidence type="ECO:0000256" key="2">
    <source>
        <dbReference type="ARBA" id="ARBA00022692"/>
    </source>
</evidence>
<keyword evidence="7 8" id="KW-0472">Membrane</keyword>
<dbReference type="InterPro" id="IPR039261">
    <property type="entry name" value="FNR_nucleotide-bd"/>
</dbReference>
<dbReference type="OrthoDB" id="167398at2759"/>
<dbReference type="PANTHER" id="PTHR11972">
    <property type="entry name" value="NADPH OXIDASE"/>
    <property type="match status" value="1"/>
</dbReference>
<evidence type="ECO:0000256" key="7">
    <source>
        <dbReference type="ARBA" id="ARBA00023136"/>
    </source>
</evidence>
<feature type="transmembrane region" description="Helical" evidence="8">
    <location>
        <begin position="102"/>
        <end position="120"/>
    </location>
</feature>
<keyword evidence="11" id="KW-1185">Reference proteome</keyword>
<evidence type="ECO:0000256" key="6">
    <source>
        <dbReference type="ARBA" id="ARBA00023065"/>
    </source>
</evidence>
<keyword evidence="2 8" id="KW-0812">Transmembrane</keyword>
<organism evidence="10 11">
    <name type="scientific">Microthyrium microscopicum</name>
    <dbReference type="NCBI Taxonomy" id="703497"/>
    <lineage>
        <taxon>Eukaryota</taxon>
        <taxon>Fungi</taxon>
        <taxon>Dikarya</taxon>
        <taxon>Ascomycota</taxon>
        <taxon>Pezizomycotina</taxon>
        <taxon>Dothideomycetes</taxon>
        <taxon>Dothideomycetes incertae sedis</taxon>
        <taxon>Microthyriales</taxon>
        <taxon>Microthyriaceae</taxon>
        <taxon>Microthyrium</taxon>
    </lineage>
</organism>
<dbReference type="InterPro" id="IPR013112">
    <property type="entry name" value="FAD-bd_8"/>
</dbReference>
<sequence length="573" mass="65706">MAKDTRPATQSWLAPRKVIFYTLFWGFHWMLFCIGWWEQARNNDLAALNALKFSVWISRGAGLVLSVDATLLLLPMCRNLLKILRPTAPWLHLDESQWFHRQVAYALLLFTIVHTSAHYVNFFNVERSQVRPETAVQNHYTIAGGITGHVMLFCMLLIYTTAHANIRKQSFETFWYTHHLFIPFFLGLYTHATGCFVRDTAPPVSPFAGEYFWKHCIGYEGWRWELWAGGIYLLERIYREIRARRDTEIIRVIRHPFETLEIQFRKPSMVYKPGQWLFLQCPAVSRQQWHPFTITSCPFDPYISVHVRQLGDFTRDLADAVGAGPAQAELYDDLEPDGIYEIALEAGQKMPALRIDGPYGAPAEDVFGNEIAVLIGTGIGVTPFASVLKHIWHLRSIIGIGGNGAIRKLKRVEFIWIARDTNNFAWFQQLLNSLESQSLENAEYEGEDFLRIHTYLTKKMDLDTVQNIALNSVGADRDPLTELRTRTNFGRPNFKRLFGALRTGIEDGTYMPNLDRYYPEIGEGGERKSKKSAPATNVGVYFCGPSPAAREIKSACIASTTKDVKFKFWKEHF</sequence>
<dbReference type="PRINTS" id="PR00466">
    <property type="entry name" value="GP91PHOX"/>
</dbReference>
<dbReference type="GO" id="GO:0043020">
    <property type="term" value="C:NADPH oxidase complex"/>
    <property type="evidence" value="ECO:0007669"/>
    <property type="project" value="TreeGrafter"/>
</dbReference>
<keyword evidence="5" id="KW-0560">Oxidoreductase</keyword>
<dbReference type="InterPro" id="IPR017938">
    <property type="entry name" value="Riboflavin_synthase-like_b-brl"/>
</dbReference>
<keyword evidence="3" id="KW-0249">Electron transport</keyword>
<dbReference type="SUPFAM" id="SSF52343">
    <property type="entry name" value="Ferredoxin reductase-like, C-terminal NADP-linked domain"/>
    <property type="match status" value="1"/>
</dbReference>
<dbReference type="GO" id="GO:0006952">
    <property type="term" value="P:defense response"/>
    <property type="evidence" value="ECO:0007669"/>
    <property type="project" value="TreeGrafter"/>
</dbReference>
<dbReference type="CDD" id="cd06186">
    <property type="entry name" value="NOX_Duox_like_FAD_NADP"/>
    <property type="match status" value="1"/>
</dbReference>
<evidence type="ECO:0000256" key="1">
    <source>
        <dbReference type="ARBA" id="ARBA00004141"/>
    </source>
</evidence>
<dbReference type="Proteomes" id="UP000799302">
    <property type="component" value="Unassembled WGS sequence"/>
</dbReference>
<dbReference type="PROSITE" id="PS51384">
    <property type="entry name" value="FAD_FR"/>
    <property type="match status" value="1"/>
</dbReference>
<dbReference type="InterPro" id="IPR000778">
    <property type="entry name" value="Cyt_b245_heavy_chain"/>
</dbReference>
<dbReference type="GO" id="GO:0016175">
    <property type="term" value="F:superoxide-generating NAD(P)H oxidase activity"/>
    <property type="evidence" value="ECO:0007669"/>
    <property type="project" value="TreeGrafter"/>
</dbReference>
<dbReference type="InterPro" id="IPR013121">
    <property type="entry name" value="Fe_red_NAD-bd_6"/>
</dbReference>
<dbReference type="FunFam" id="3.40.50.80:FF:000029">
    <property type="entry name" value="NADPH oxidase A"/>
    <property type="match status" value="1"/>
</dbReference>
<feature type="transmembrane region" description="Helical" evidence="8">
    <location>
        <begin position="18"/>
        <end position="37"/>
    </location>
</feature>
<evidence type="ECO:0000256" key="8">
    <source>
        <dbReference type="SAM" id="Phobius"/>
    </source>
</evidence>
<keyword evidence="6" id="KW-0406">Ion transport</keyword>
<evidence type="ECO:0000259" key="9">
    <source>
        <dbReference type="PROSITE" id="PS51384"/>
    </source>
</evidence>
<comment type="subcellular location">
    <subcellularLocation>
        <location evidence="1">Membrane</location>
        <topology evidence="1">Multi-pass membrane protein</topology>
    </subcellularLocation>
</comment>
<dbReference type="Pfam" id="PF08030">
    <property type="entry name" value="NAD_binding_6"/>
    <property type="match status" value="1"/>
</dbReference>
<evidence type="ECO:0000313" key="10">
    <source>
        <dbReference type="EMBL" id="KAF2668155.1"/>
    </source>
</evidence>
<keyword evidence="4 8" id="KW-1133">Transmembrane helix</keyword>
<evidence type="ECO:0000313" key="11">
    <source>
        <dbReference type="Proteomes" id="UP000799302"/>
    </source>
</evidence>
<proteinExistence type="predicted"/>
<feature type="transmembrane region" description="Helical" evidence="8">
    <location>
        <begin position="140"/>
        <end position="162"/>
    </location>
</feature>
<keyword evidence="6" id="KW-0813">Transport</keyword>
<evidence type="ECO:0000256" key="5">
    <source>
        <dbReference type="ARBA" id="ARBA00023002"/>
    </source>
</evidence>
<dbReference type="GO" id="GO:0006811">
    <property type="term" value="P:monoatomic ion transport"/>
    <property type="evidence" value="ECO:0007669"/>
    <property type="project" value="UniProtKB-KW"/>
</dbReference>
<evidence type="ECO:0000256" key="4">
    <source>
        <dbReference type="ARBA" id="ARBA00022989"/>
    </source>
</evidence>
<dbReference type="SUPFAM" id="SSF63380">
    <property type="entry name" value="Riboflavin synthase domain-like"/>
    <property type="match status" value="1"/>
</dbReference>
<dbReference type="Pfam" id="PF08022">
    <property type="entry name" value="FAD_binding_8"/>
    <property type="match status" value="1"/>
</dbReference>
<evidence type="ECO:0000256" key="3">
    <source>
        <dbReference type="ARBA" id="ARBA00022982"/>
    </source>
</evidence>
<dbReference type="InterPro" id="IPR017927">
    <property type="entry name" value="FAD-bd_FR_type"/>
</dbReference>
<dbReference type="AlphaFoldDB" id="A0A6A6U7A7"/>